<protein>
    <submittedName>
        <fullName evidence="3">N-acylglucosamine 2-epimerase</fullName>
    </submittedName>
</protein>
<gene>
    <name evidence="3" type="ORF">GCM10007096_33890</name>
</gene>
<evidence type="ECO:0000256" key="2">
    <source>
        <dbReference type="ARBA" id="ARBA00023235"/>
    </source>
</evidence>
<organism evidence="3 4">
    <name type="scientific">Pullulanibacillus pueri</name>
    <dbReference type="NCBI Taxonomy" id="1437324"/>
    <lineage>
        <taxon>Bacteria</taxon>
        <taxon>Bacillati</taxon>
        <taxon>Bacillota</taxon>
        <taxon>Bacilli</taxon>
        <taxon>Bacillales</taxon>
        <taxon>Sporolactobacillaceae</taxon>
        <taxon>Pullulanibacillus</taxon>
    </lineage>
</organism>
<proteinExistence type="inferred from homology"/>
<reference evidence="3" key="1">
    <citation type="journal article" date="2014" name="Int. J. Syst. Evol. Microbiol.">
        <title>Complete genome sequence of Corynebacterium casei LMG S-19264T (=DSM 44701T), isolated from a smear-ripened cheese.</title>
        <authorList>
            <consortium name="US DOE Joint Genome Institute (JGI-PGF)"/>
            <person name="Walter F."/>
            <person name="Albersmeier A."/>
            <person name="Kalinowski J."/>
            <person name="Ruckert C."/>
        </authorList>
    </citation>
    <scope>NUCLEOTIDE SEQUENCE</scope>
    <source>
        <strain evidence="3">CGMCC 1.12777</strain>
    </source>
</reference>
<dbReference type="PANTHER" id="PTHR15108">
    <property type="entry name" value="N-ACYLGLUCOSAMINE-2-EPIMERASE"/>
    <property type="match status" value="1"/>
</dbReference>
<keyword evidence="2" id="KW-0413">Isomerase</keyword>
<name>A0A8J2ZYP6_9BACL</name>
<dbReference type="AlphaFoldDB" id="A0A8J2ZYP6"/>
<dbReference type="InterPro" id="IPR012341">
    <property type="entry name" value="6hp_glycosidase-like_sf"/>
</dbReference>
<comment type="similarity">
    <text evidence="1">Belongs to the N-acylglucosamine 2-epimerase family.</text>
</comment>
<evidence type="ECO:0000313" key="3">
    <source>
        <dbReference type="EMBL" id="GGH86361.1"/>
    </source>
</evidence>
<dbReference type="Proteomes" id="UP000656813">
    <property type="component" value="Unassembled WGS sequence"/>
</dbReference>
<dbReference type="InterPro" id="IPR008928">
    <property type="entry name" value="6-hairpin_glycosidase_sf"/>
</dbReference>
<accession>A0A8J2ZYP6</accession>
<evidence type="ECO:0000256" key="1">
    <source>
        <dbReference type="ARBA" id="ARBA00008558"/>
    </source>
</evidence>
<dbReference type="Gene3D" id="1.50.10.10">
    <property type="match status" value="1"/>
</dbReference>
<reference evidence="3" key="2">
    <citation type="submission" date="2020-09" db="EMBL/GenBank/DDBJ databases">
        <authorList>
            <person name="Sun Q."/>
            <person name="Zhou Y."/>
        </authorList>
    </citation>
    <scope>NUCLEOTIDE SEQUENCE</scope>
    <source>
        <strain evidence="3">CGMCC 1.12777</strain>
    </source>
</reference>
<dbReference type="SUPFAM" id="SSF48208">
    <property type="entry name" value="Six-hairpin glycosidases"/>
    <property type="match status" value="1"/>
</dbReference>
<dbReference type="GO" id="GO:0016853">
    <property type="term" value="F:isomerase activity"/>
    <property type="evidence" value="ECO:0007669"/>
    <property type="project" value="UniProtKB-KW"/>
</dbReference>
<keyword evidence="4" id="KW-1185">Reference proteome</keyword>
<evidence type="ECO:0000313" key="4">
    <source>
        <dbReference type="Proteomes" id="UP000656813"/>
    </source>
</evidence>
<sequence length="423" mass="49050">MALQSKELLNFYKNHLETHLLPFWQHAIDQEYGGIYTCFNNSGDTLVSHDKYTWSQGRFIWLWSKLAELCQKGILEGDPSPYLDQARLTIEFLWNHAILPNGHCAFLLTRNGELKESLPGNGFDTSFYADCFVILGLSRFASVTEEIQVVDRALTLYDRLTERLKKGDLRSEPYPIPEGLKAHSVPMILLNITTELYECLKSFKHDRVQEFKVNVEAFVEEILTIHREKTGLVTEMVHEDRSRPNTELLCRHINPGHTIEDMWFIIQAGRTTHHLEWISPAVESIAVALEVGWDQDYGGLLRFVDREGGKPSGSLIKEPYETLILETWDTKLWWPHSEALYATLLAEQITHEERIRQWYQKFHDYVFHTFPNPDSAIGEWIQIRDRLGQPIDKVVALPVKDPFHIIRNVLLIIELLEDKDSSV</sequence>
<dbReference type="InterPro" id="IPR010819">
    <property type="entry name" value="AGE/CE"/>
</dbReference>
<dbReference type="Pfam" id="PF07221">
    <property type="entry name" value="GlcNAc_2-epim"/>
    <property type="match status" value="1"/>
</dbReference>
<dbReference type="RefSeq" id="WP_188498574.1">
    <property type="nucleotide sequence ID" value="NZ_BMFV01000032.1"/>
</dbReference>
<dbReference type="GO" id="GO:0005975">
    <property type="term" value="P:carbohydrate metabolic process"/>
    <property type="evidence" value="ECO:0007669"/>
    <property type="project" value="InterPro"/>
</dbReference>
<comment type="caution">
    <text evidence="3">The sequence shown here is derived from an EMBL/GenBank/DDBJ whole genome shotgun (WGS) entry which is preliminary data.</text>
</comment>
<dbReference type="EMBL" id="BMFV01000032">
    <property type="protein sequence ID" value="GGH86361.1"/>
    <property type="molecule type" value="Genomic_DNA"/>
</dbReference>